<evidence type="ECO:0000256" key="1">
    <source>
        <dbReference type="SAM" id="Phobius"/>
    </source>
</evidence>
<organism evidence="2 3">
    <name type="scientific">Streptococcus gallolyticus</name>
    <dbReference type="NCBI Taxonomy" id="315405"/>
    <lineage>
        <taxon>Bacteria</taxon>
        <taxon>Bacillati</taxon>
        <taxon>Bacillota</taxon>
        <taxon>Bacilli</taxon>
        <taxon>Lactobacillales</taxon>
        <taxon>Streptococcaceae</taxon>
        <taxon>Streptococcus</taxon>
    </lineage>
</organism>
<dbReference type="RefSeq" id="WP_077496070.1">
    <property type="nucleotide sequence ID" value="NZ_LS483409.1"/>
</dbReference>
<evidence type="ECO:0000313" key="2">
    <source>
        <dbReference type="EMBL" id="SQG78543.1"/>
    </source>
</evidence>
<accession>A0AA94S9R2</accession>
<name>A0AA94S9R2_9STRE</name>
<dbReference type="CDD" id="cd16428">
    <property type="entry name" value="TcpC_C"/>
    <property type="match status" value="1"/>
</dbReference>
<protein>
    <submittedName>
        <fullName evidence="2">ICESt1 ORFG</fullName>
    </submittedName>
</protein>
<keyword evidence="1" id="KW-0812">Transmembrane</keyword>
<dbReference type="Proteomes" id="UP000249013">
    <property type="component" value="Chromosome 1"/>
</dbReference>
<dbReference type="AlphaFoldDB" id="A0AA94S9R2"/>
<gene>
    <name evidence="2" type="ORF">NCTC13773_00309</name>
</gene>
<sequence>MDKLKLILHQVKAYLGRFSKHPKKKGKPTLTLANKKTANLAVLSGLAFILLVGLLGGIRAMTMSSKVTNLEKLMASKQATSSTSSTSSATTTIDNRLQYYLNDFVNCYFTVPNDSDGQTKQAKQLTSFYGSDPDIQAQGQVKNPSQLSWSRLLTVTDNVATYEVHYKQTVKNGDKTEEKELVTGFNIPYAKTKTGYYVTGLPWFSGLSTSQANKKNTDTEVKLNQSDRLSEKTKKKLDKFLNVFFTNYTTDQDNLDLVAHNVTIVKNSTFKTLDFSYYKATDKAVMAYVQVTFEVAGSTHAENFTLTLSEKGKSYYVEKVSHTIPANYADTKE</sequence>
<feature type="transmembrane region" description="Helical" evidence="1">
    <location>
        <begin position="38"/>
        <end position="58"/>
    </location>
</feature>
<proteinExistence type="predicted"/>
<dbReference type="Gene3D" id="3.10.450.540">
    <property type="match status" value="1"/>
</dbReference>
<reference evidence="2 3" key="1">
    <citation type="submission" date="2018-06" db="EMBL/GenBank/DDBJ databases">
        <authorList>
            <consortium name="Pathogen Informatics"/>
            <person name="Doyle S."/>
        </authorList>
    </citation>
    <scope>NUCLEOTIDE SEQUENCE [LARGE SCALE GENOMIC DNA]</scope>
    <source>
        <strain evidence="2 3">NCTC13773</strain>
    </source>
</reference>
<keyword evidence="1" id="KW-1133">Transmembrane helix</keyword>
<dbReference type="EMBL" id="LS483409">
    <property type="protein sequence ID" value="SQG78543.1"/>
    <property type="molecule type" value="Genomic_DNA"/>
</dbReference>
<evidence type="ECO:0000313" key="3">
    <source>
        <dbReference type="Proteomes" id="UP000249013"/>
    </source>
</evidence>
<dbReference type="InterPro" id="IPR024735">
    <property type="entry name" value="TcpC"/>
</dbReference>
<dbReference type="CDD" id="cd16386">
    <property type="entry name" value="TcpC_N"/>
    <property type="match status" value="1"/>
</dbReference>
<dbReference type="Pfam" id="PF12642">
    <property type="entry name" value="TpcC"/>
    <property type="match status" value="1"/>
</dbReference>
<dbReference type="InterPro" id="IPR035628">
    <property type="entry name" value="TcpC_C"/>
</dbReference>
<keyword evidence="1" id="KW-0472">Membrane</keyword>